<sequence>MEYDEEGREFLESEGLRCPYIQVWGFIRQPSPIDPHEVWENDYVILALNLLVHRIAEYHCPLVKAVCYAATAHYTVARFPDYHATIVVSLQALAIMHPRTIDTRTTLREPVEDKKAARDLVANQFSLSLTANSIRLTTSIVAQNIFVSPEPVTLDHAATHSFVYRGPEARLLVMFKLLWATWYYTALA</sequence>
<evidence type="ECO:0000313" key="2">
    <source>
        <dbReference type="Proteomes" id="UP000830671"/>
    </source>
</evidence>
<dbReference type="KEGG" id="clup:CLUP02_12329"/>
<keyword evidence="2" id="KW-1185">Reference proteome</keyword>
<dbReference type="Proteomes" id="UP000830671">
    <property type="component" value="Chromosome 6"/>
</dbReference>
<evidence type="ECO:0000313" key="1">
    <source>
        <dbReference type="EMBL" id="UQC86827.1"/>
    </source>
</evidence>
<accession>A0A9Q8WL54</accession>
<proteinExistence type="predicted"/>
<dbReference type="AlphaFoldDB" id="A0A9Q8WL54"/>
<dbReference type="EMBL" id="CP019478">
    <property type="protein sequence ID" value="UQC86827.1"/>
    <property type="molecule type" value="Genomic_DNA"/>
</dbReference>
<dbReference type="RefSeq" id="XP_049148438.1">
    <property type="nucleotide sequence ID" value="XM_049291293.1"/>
</dbReference>
<protein>
    <submittedName>
        <fullName evidence="1">Uncharacterized protein</fullName>
    </submittedName>
</protein>
<name>A0A9Q8WL54_9PEZI</name>
<reference evidence="1" key="1">
    <citation type="journal article" date="2021" name="Mol. Plant Microbe Interact.">
        <title>Complete Genome Sequence of the Plant-Pathogenic Fungus Colletotrichum lupini.</title>
        <authorList>
            <person name="Baroncelli R."/>
            <person name="Pensec F."/>
            <person name="Da Lio D."/>
            <person name="Boufleur T."/>
            <person name="Vicente I."/>
            <person name="Sarrocco S."/>
            <person name="Picot A."/>
            <person name="Baraldi E."/>
            <person name="Sukno S."/>
            <person name="Thon M."/>
            <person name="Le Floch G."/>
        </authorList>
    </citation>
    <scope>NUCLEOTIDE SEQUENCE</scope>
    <source>
        <strain evidence="1">IMI 504893</strain>
    </source>
</reference>
<dbReference type="GeneID" id="73346303"/>
<organism evidence="1 2">
    <name type="scientific">Colletotrichum lupini</name>
    <dbReference type="NCBI Taxonomy" id="145971"/>
    <lineage>
        <taxon>Eukaryota</taxon>
        <taxon>Fungi</taxon>
        <taxon>Dikarya</taxon>
        <taxon>Ascomycota</taxon>
        <taxon>Pezizomycotina</taxon>
        <taxon>Sordariomycetes</taxon>
        <taxon>Hypocreomycetidae</taxon>
        <taxon>Glomerellales</taxon>
        <taxon>Glomerellaceae</taxon>
        <taxon>Colletotrichum</taxon>
        <taxon>Colletotrichum acutatum species complex</taxon>
    </lineage>
</organism>
<gene>
    <name evidence="1" type="ORF">CLUP02_12329</name>
</gene>